<reference evidence="1 2" key="1">
    <citation type="journal article" date="2010" name="Nature">
        <title>Nitrite-driven anaerobic methane oxidation by oxygenic bacteria.</title>
        <authorList>
            <person name="Ettwig K.F."/>
            <person name="Butler M.K."/>
            <person name="Le Paslier D."/>
            <person name="Pelletier E."/>
            <person name="Mangenot S."/>
            <person name="Kuypers M.M.M."/>
            <person name="Schreiber F."/>
            <person name="Dutilh B.E."/>
            <person name="Zedelius J."/>
            <person name="de Beer D."/>
            <person name="Gloerich J."/>
            <person name="Wessels H.J.C.T."/>
            <person name="van Allen T."/>
            <person name="Luesken F."/>
            <person name="Wu M."/>
            <person name="van de Pas-Schoonen K.T."/>
            <person name="Op den Camp H.J.M."/>
            <person name="Janssen-Megens E.M."/>
            <person name="Francoijs K-J."/>
            <person name="Stunnenberg H."/>
            <person name="Weissenbach J."/>
            <person name="Jetten M.S.M."/>
            <person name="Strous M."/>
        </authorList>
    </citation>
    <scope>NUCLEOTIDE SEQUENCE [LARGE SCALE GENOMIC DNA]</scope>
</reference>
<dbReference type="STRING" id="671143.DAMO_2171"/>
<evidence type="ECO:0000313" key="2">
    <source>
        <dbReference type="Proteomes" id="UP000006898"/>
    </source>
</evidence>
<evidence type="ECO:0000313" key="1">
    <source>
        <dbReference type="EMBL" id="CBE69221.1"/>
    </source>
</evidence>
<gene>
    <name evidence="1" type="ORF">DAMO_2171</name>
</gene>
<dbReference type="EMBL" id="FP565575">
    <property type="protein sequence ID" value="CBE69221.1"/>
    <property type="molecule type" value="Genomic_DNA"/>
</dbReference>
<organism evidence="1 2">
    <name type="scientific">Methylomirabilis oxygeniifera</name>
    <dbReference type="NCBI Taxonomy" id="671143"/>
    <lineage>
        <taxon>Bacteria</taxon>
        <taxon>Candidatus Methylomirabilota</taxon>
        <taxon>Candidatus Methylomirabilia</taxon>
        <taxon>Candidatus Methylomirabilales</taxon>
        <taxon>Candidatus Methylomirabilaceae</taxon>
        <taxon>Candidatus Methylomirabilis</taxon>
    </lineage>
</organism>
<dbReference type="HOGENOM" id="CLU_2449128_0_0_0"/>
<name>D5MHI9_METO1</name>
<proteinExistence type="predicted"/>
<protein>
    <submittedName>
        <fullName evidence="1">Uncharacterized protein</fullName>
    </submittedName>
</protein>
<dbReference type="Proteomes" id="UP000006898">
    <property type="component" value="Chromosome"/>
</dbReference>
<dbReference type="AlphaFoldDB" id="D5MHI9"/>
<accession>D5MHI9</accession>
<dbReference type="KEGG" id="mox:DAMO_2171"/>
<sequence length="89" mass="9718">MGGQRIGAGEKESNLLVDSGVSHVSVVFVQHRVACSGTRLPWSAARPVQFVPREFREREPLSAGRPSGMWLYVACSWGHNTLPEKGNKG</sequence>